<proteinExistence type="predicted"/>
<evidence type="ECO:0000313" key="3">
    <source>
        <dbReference type="Proteomes" id="UP000074294"/>
    </source>
</evidence>
<dbReference type="STRING" id="1776334.APZ16_01830"/>
<evidence type="ECO:0000256" key="1">
    <source>
        <dbReference type="SAM" id="MobiDB-lite"/>
    </source>
</evidence>
<dbReference type="SUPFAM" id="SSF56747">
    <property type="entry name" value="Prim-pol domain"/>
    <property type="match status" value="1"/>
</dbReference>
<sequence>MKGSGGNTFGDPPLQNRLEATRQTPNRGSRMYYQRLDVRRAILDFANTGGSRGVRECAFYNQKTKSLQRYLDANQRTPICFEEPTDIDRVLAAGASAFYASYWRYYLDDFNNPIGIDLVWTIRAESSGLKFAKEATSWVLQALEAAGVSEPWVKYSGGLGFDLVIPLETVPFEAWAGDVGVLQEMQEGLTSYIVSYLVDHQADVLVDGVVSPVKLKRGKETCLLSELRVKRGLLLAPMSLNPETGLVSVTINPKRLDGFTVWHASPEDARGVVWAPPSRESYELLRQIRPWLPEAMAAETSVF</sequence>
<feature type="region of interest" description="Disordered" evidence="1">
    <location>
        <begin position="1"/>
        <end position="25"/>
    </location>
</feature>
<name>A0A147K196_HADYE</name>
<accession>A0A147K196</accession>
<reference evidence="2 3" key="1">
    <citation type="journal article" date="2016" name="Nat. Microbiol.">
        <title>Genomic inference of the metabolism of cosmopolitan subsurface Archaea, Hadesarchaea.</title>
        <authorList>
            <person name="Baker B.J."/>
            <person name="Saw J.H."/>
            <person name="Lind A.E."/>
            <person name="Lazar C.S."/>
            <person name="Hinrichs K.-U."/>
            <person name="Teske A.P."/>
            <person name="Ettema T.J."/>
        </authorList>
    </citation>
    <scope>NUCLEOTIDE SEQUENCE [LARGE SCALE GENOMIC DNA]</scope>
</reference>
<evidence type="ECO:0000313" key="2">
    <source>
        <dbReference type="EMBL" id="KUO42634.1"/>
    </source>
</evidence>
<protein>
    <submittedName>
        <fullName evidence="2">Uncharacterized protein</fullName>
    </submittedName>
</protein>
<organism evidence="2 3">
    <name type="scientific">Hadarchaeum yellowstonense</name>
    <dbReference type="NCBI Taxonomy" id="1776334"/>
    <lineage>
        <taxon>Archaea</taxon>
        <taxon>Methanobacteriati</taxon>
        <taxon>Candidatus Hadarchaeota</taxon>
        <taxon>Candidatus Hadarchaeia</taxon>
        <taxon>Candidatus Hadarchaeales</taxon>
        <taxon>Candidatus Hadarchaeaceae</taxon>
        <taxon>Candidatus Hadarchaeum</taxon>
    </lineage>
</organism>
<dbReference type="Proteomes" id="UP000074294">
    <property type="component" value="Unassembled WGS sequence"/>
</dbReference>
<gene>
    <name evidence="2" type="ORF">APZ16_01830</name>
</gene>
<comment type="caution">
    <text evidence="2">The sequence shown here is derived from an EMBL/GenBank/DDBJ whole genome shotgun (WGS) entry which is preliminary data.</text>
</comment>
<dbReference type="AlphaFoldDB" id="A0A147K196"/>
<dbReference type="EMBL" id="LQMQ01000002">
    <property type="protein sequence ID" value="KUO42634.1"/>
    <property type="molecule type" value="Genomic_DNA"/>
</dbReference>